<dbReference type="AlphaFoldDB" id="A0A1X7TQT5"/>
<dbReference type="EnsemblMetazoa" id="Aqu2.1.17261_001">
    <property type="protein sequence ID" value="Aqu2.1.17261_001"/>
    <property type="gene ID" value="Aqu2.1.17261"/>
</dbReference>
<sequence length="69" mass="7959">MAEGEGEPREKKQQKKQMKVCKALNKDFEPLDTIRDMKVLTEWRCGGRNVTSIKEYSLDVPRGAEFISN</sequence>
<accession>A0A1X7TQT5</accession>
<dbReference type="InParanoid" id="A0A1X7TQT5"/>
<organism evidence="1">
    <name type="scientific">Amphimedon queenslandica</name>
    <name type="common">Sponge</name>
    <dbReference type="NCBI Taxonomy" id="400682"/>
    <lineage>
        <taxon>Eukaryota</taxon>
        <taxon>Metazoa</taxon>
        <taxon>Porifera</taxon>
        <taxon>Demospongiae</taxon>
        <taxon>Heteroscleromorpha</taxon>
        <taxon>Haplosclerida</taxon>
        <taxon>Niphatidae</taxon>
        <taxon>Amphimedon</taxon>
    </lineage>
</organism>
<name>A0A1X7TQT5_AMPQE</name>
<protein>
    <submittedName>
        <fullName evidence="1">Uncharacterized protein</fullName>
    </submittedName>
</protein>
<reference evidence="1" key="1">
    <citation type="submission" date="2017-05" db="UniProtKB">
        <authorList>
            <consortium name="EnsemblMetazoa"/>
        </authorList>
    </citation>
    <scope>IDENTIFICATION</scope>
</reference>
<evidence type="ECO:0000313" key="1">
    <source>
        <dbReference type="EnsemblMetazoa" id="Aqu2.1.17261_001"/>
    </source>
</evidence>
<proteinExistence type="predicted"/>